<accession>A0AAN9ER98</accession>
<dbReference type="Proteomes" id="UP001359559">
    <property type="component" value="Unassembled WGS sequence"/>
</dbReference>
<organism evidence="1 2">
    <name type="scientific">Clitoria ternatea</name>
    <name type="common">Butterfly pea</name>
    <dbReference type="NCBI Taxonomy" id="43366"/>
    <lineage>
        <taxon>Eukaryota</taxon>
        <taxon>Viridiplantae</taxon>
        <taxon>Streptophyta</taxon>
        <taxon>Embryophyta</taxon>
        <taxon>Tracheophyta</taxon>
        <taxon>Spermatophyta</taxon>
        <taxon>Magnoliopsida</taxon>
        <taxon>eudicotyledons</taxon>
        <taxon>Gunneridae</taxon>
        <taxon>Pentapetalae</taxon>
        <taxon>rosids</taxon>
        <taxon>fabids</taxon>
        <taxon>Fabales</taxon>
        <taxon>Fabaceae</taxon>
        <taxon>Papilionoideae</taxon>
        <taxon>50 kb inversion clade</taxon>
        <taxon>NPAAA clade</taxon>
        <taxon>indigoferoid/millettioid clade</taxon>
        <taxon>Phaseoleae</taxon>
        <taxon>Clitoria</taxon>
    </lineage>
</organism>
<keyword evidence="2" id="KW-1185">Reference proteome</keyword>
<name>A0AAN9ER98_CLITE</name>
<reference evidence="1 2" key="1">
    <citation type="submission" date="2024-01" db="EMBL/GenBank/DDBJ databases">
        <title>The genomes of 5 underutilized Papilionoideae crops provide insights into root nodulation and disease resistance.</title>
        <authorList>
            <person name="Yuan L."/>
        </authorList>
    </citation>
    <scope>NUCLEOTIDE SEQUENCE [LARGE SCALE GENOMIC DNA]</scope>
    <source>
        <strain evidence="1">LY-2023</strain>
        <tissue evidence="1">Leaf</tissue>
    </source>
</reference>
<protein>
    <submittedName>
        <fullName evidence="1">Uncharacterized protein</fullName>
    </submittedName>
</protein>
<evidence type="ECO:0000313" key="1">
    <source>
        <dbReference type="EMBL" id="KAK7262232.1"/>
    </source>
</evidence>
<dbReference type="AlphaFoldDB" id="A0AAN9ER98"/>
<gene>
    <name evidence="1" type="ORF">RJT34_29795</name>
</gene>
<dbReference type="EMBL" id="JAYKXN010000008">
    <property type="protein sequence ID" value="KAK7262232.1"/>
    <property type="molecule type" value="Genomic_DNA"/>
</dbReference>
<evidence type="ECO:0000313" key="2">
    <source>
        <dbReference type="Proteomes" id="UP001359559"/>
    </source>
</evidence>
<proteinExistence type="predicted"/>
<comment type="caution">
    <text evidence="1">The sequence shown here is derived from an EMBL/GenBank/DDBJ whole genome shotgun (WGS) entry which is preliminary data.</text>
</comment>
<sequence>MSAAAAEIGVGHDRGLSSTGMLVTCVEEKGWMQITPNGEERRWMQITEKWKWRPETTLLTWKKPIEQPVFNGSLGFGMV</sequence>